<dbReference type="EMBL" id="JAIWYP010000007">
    <property type="protein sequence ID" value="KAH3799466.1"/>
    <property type="molecule type" value="Genomic_DNA"/>
</dbReference>
<dbReference type="AlphaFoldDB" id="A0A9D4FMH6"/>
<reference evidence="1" key="1">
    <citation type="journal article" date="2019" name="bioRxiv">
        <title>The Genome of the Zebra Mussel, Dreissena polymorpha: A Resource for Invasive Species Research.</title>
        <authorList>
            <person name="McCartney M.A."/>
            <person name="Auch B."/>
            <person name="Kono T."/>
            <person name="Mallez S."/>
            <person name="Zhang Y."/>
            <person name="Obille A."/>
            <person name="Becker A."/>
            <person name="Abrahante J.E."/>
            <person name="Garbe J."/>
            <person name="Badalamenti J.P."/>
            <person name="Herman A."/>
            <person name="Mangelson H."/>
            <person name="Liachko I."/>
            <person name="Sullivan S."/>
            <person name="Sone E.D."/>
            <person name="Koren S."/>
            <person name="Silverstein K.A.T."/>
            <person name="Beckman K.B."/>
            <person name="Gohl D.M."/>
        </authorList>
    </citation>
    <scope>NUCLEOTIDE SEQUENCE</scope>
    <source>
        <strain evidence="1">Duluth1</strain>
        <tissue evidence="1">Whole animal</tissue>
    </source>
</reference>
<evidence type="ECO:0000313" key="2">
    <source>
        <dbReference type="Proteomes" id="UP000828390"/>
    </source>
</evidence>
<accession>A0A9D4FMH6</accession>
<evidence type="ECO:0000313" key="1">
    <source>
        <dbReference type="EMBL" id="KAH3799466.1"/>
    </source>
</evidence>
<reference evidence="1" key="2">
    <citation type="submission" date="2020-11" db="EMBL/GenBank/DDBJ databases">
        <authorList>
            <person name="McCartney M.A."/>
            <person name="Auch B."/>
            <person name="Kono T."/>
            <person name="Mallez S."/>
            <person name="Becker A."/>
            <person name="Gohl D.M."/>
            <person name="Silverstein K.A.T."/>
            <person name="Koren S."/>
            <person name="Bechman K.B."/>
            <person name="Herman A."/>
            <person name="Abrahante J.E."/>
            <person name="Garbe J."/>
        </authorList>
    </citation>
    <scope>NUCLEOTIDE SEQUENCE</scope>
    <source>
        <strain evidence="1">Duluth1</strain>
        <tissue evidence="1">Whole animal</tissue>
    </source>
</reference>
<sequence length="103" mass="11710">MSNFSQHVGFPGVIVRVTNAEEQVLVDYCKHCAKIGYPLKRYELCIEIKKVLDHDGRSNPFKNNLPGKDWDSAFMKRHPAISERTASTLGHQRAIVNQEMIAN</sequence>
<organism evidence="1 2">
    <name type="scientific">Dreissena polymorpha</name>
    <name type="common">Zebra mussel</name>
    <name type="synonym">Mytilus polymorpha</name>
    <dbReference type="NCBI Taxonomy" id="45954"/>
    <lineage>
        <taxon>Eukaryota</taxon>
        <taxon>Metazoa</taxon>
        <taxon>Spiralia</taxon>
        <taxon>Lophotrochozoa</taxon>
        <taxon>Mollusca</taxon>
        <taxon>Bivalvia</taxon>
        <taxon>Autobranchia</taxon>
        <taxon>Heteroconchia</taxon>
        <taxon>Euheterodonta</taxon>
        <taxon>Imparidentia</taxon>
        <taxon>Neoheterodontei</taxon>
        <taxon>Myida</taxon>
        <taxon>Dreissenoidea</taxon>
        <taxon>Dreissenidae</taxon>
        <taxon>Dreissena</taxon>
    </lineage>
</organism>
<comment type="caution">
    <text evidence="1">The sequence shown here is derived from an EMBL/GenBank/DDBJ whole genome shotgun (WGS) entry which is preliminary data.</text>
</comment>
<keyword evidence="2" id="KW-1185">Reference proteome</keyword>
<gene>
    <name evidence="1" type="ORF">DPMN_153074</name>
</gene>
<proteinExistence type="predicted"/>
<protein>
    <submittedName>
        <fullName evidence="1">Uncharacterized protein</fullName>
    </submittedName>
</protein>
<name>A0A9D4FMH6_DREPO</name>
<dbReference type="Proteomes" id="UP000828390">
    <property type="component" value="Unassembled WGS sequence"/>
</dbReference>